<gene>
    <name evidence="1" type="ORF">QOZ92_002563</name>
</gene>
<protein>
    <submittedName>
        <fullName evidence="1">Uncharacterized protein</fullName>
    </submittedName>
</protein>
<dbReference type="Proteomes" id="UP001232584">
    <property type="component" value="Unassembled WGS sequence"/>
</dbReference>
<dbReference type="EMBL" id="JAUSWG010000011">
    <property type="protein sequence ID" value="MDQ0557434.1"/>
    <property type="molecule type" value="Genomic_DNA"/>
</dbReference>
<accession>A0ABU0N3G5</accession>
<evidence type="ECO:0000313" key="2">
    <source>
        <dbReference type="Proteomes" id="UP001232584"/>
    </source>
</evidence>
<sequence length="35" mass="4194">MPKNKVIQVNRKLDTTTDQVNRNIETIEEVRLRLQ</sequence>
<reference evidence="1 2" key="1">
    <citation type="submission" date="2023-07" db="EMBL/GenBank/DDBJ databases">
        <title>Genomic Encyclopedia of Type Strains, Phase IV (KMG-IV): sequencing the most valuable type-strain genomes for metagenomic binning, comparative biology and taxonomic classification.</title>
        <authorList>
            <person name="Goeker M."/>
        </authorList>
    </citation>
    <scope>NUCLEOTIDE SEQUENCE [LARGE SCALE GENOMIC DNA]</scope>
    <source>
        <strain evidence="1 2">DSM 15049</strain>
    </source>
</reference>
<organism evidence="1 2">
    <name type="scientific">Paraclostridium ghonii</name>
    <dbReference type="NCBI Taxonomy" id="29358"/>
    <lineage>
        <taxon>Bacteria</taxon>
        <taxon>Bacillati</taxon>
        <taxon>Bacillota</taxon>
        <taxon>Clostridia</taxon>
        <taxon>Peptostreptococcales</taxon>
        <taxon>Peptostreptococcaceae</taxon>
        <taxon>Paraclostridium</taxon>
    </lineage>
</organism>
<evidence type="ECO:0000313" key="1">
    <source>
        <dbReference type="EMBL" id="MDQ0557434.1"/>
    </source>
</evidence>
<proteinExistence type="predicted"/>
<keyword evidence="2" id="KW-1185">Reference proteome</keyword>
<comment type="caution">
    <text evidence="1">The sequence shown here is derived from an EMBL/GenBank/DDBJ whole genome shotgun (WGS) entry which is preliminary data.</text>
</comment>
<name>A0ABU0N3G5_9FIRM</name>